<dbReference type="InterPro" id="IPR009057">
    <property type="entry name" value="Homeodomain-like_sf"/>
</dbReference>
<dbReference type="PANTHER" id="PTHR47506">
    <property type="entry name" value="TRANSCRIPTIONAL REGULATORY PROTEIN"/>
    <property type="match status" value="1"/>
</dbReference>
<evidence type="ECO:0000256" key="4">
    <source>
        <dbReference type="PROSITE-ProRule" id="PRU00335"/>
    </source>
</evidence>
<sequence length="225" mass="24588">MADEQADSRERLISGTRELLWDRGYVGTSPTAILQQSGVGQGSLYHHFRGKHDLVLAAEQQAAADMQRSIKEAFAGNRSAHDKIADYLTRQREVLRGCSVGRLTADPVIVGDDQLRAPVAQTFEVLHTCLTRTIREGQRSGEISVELEPHKVAAAISATIQGGYALARAANSVEPFNRAITGILQLIEASTAHRRRTNPAAHDAVPAQRRRTSRSKNPSSHKPAR</sequence>
<dbReference type="Gene3D" id="1.10.357.10">
    <property type="entry name" value="Tetracycline Repressor, domain 2"/>
    <property type="match status" value="1"/>
</dbReference>
<dbReference type="Pfam" id="PF00440">
    <property type="entry name" value="TetR_N"/>
    <property type="match status" value="1"/>
</dbReference>
<evidence type="ECO:0000256" key="2">
    <source>
        <dbReference type="ARBA" id="ARBA00023125"/>
    </source>
</evidence>
<dbReference type="GO" id="GO:0003677">
    <property type="term" value="F:DNA binding"/>
    <property type="evidence" value="ECO:0007669"/>
    <property type="project" value="UniProtKB-UniRule"/>
</dbReference>
<dbReference type="InterPro" id="IPR011075">
    <property type="entry name" value="TetR_C"/>
</dbReference>
<dbReference type="EMBL" id="AP020326">
    <property type="protein sequence ID" value="BBN48183.1"/>
    <property type="molecule type" value="Genomic_DNA"/>
</dbReference>
<evidence type="ECO:0000313" key="7">
    <source>
        <dbReference type="EMBL" id="BBN48183.1"/>
    </source>
</evidence>
<organism evidence="7 8">
    <name type="scientific">Mycobacterium avium subsp. hominissuis</name>
    <dbReference type="NCBI Taxonomy" id="439334"/>
    <lineage>
        <taxon>Bacteria</taxon>
        <taxon>Bacillati</taxon>
        <taxon>Actinomycetota</taxon>
        <taxon>Actinomycetes</taxon>
        <taxon>Mycobacteriales</taxon>
        <taxon>Mycobacteriaceae</taxon>
        <taxon>Mycobacterium</taxon>
        <taxon>Mycobacterium avium complex (MAC)</taxon>
    </lineage>
</organism>
<keyword evidence="2 4" id="KW-0238">DNA-binding</keyword>
<dbReference type="PROSITE" id="PS50977">
    <property type="entry name" value="HTH_TETR_2"/>
    <property type="match status" value="1"/>
</dbReference>
<evidence type="ECO:0000256" key="1">
    <source>
        <dbReference type="ARBA" id="ARBA00023015"/>
    </source>
</evidence>
<dbReference type="Proteomes" id="UP000327362">
    <property type="component" value="Chromosome"/>
</dbReference>
<reference evidence="7 8" key="1">
    <citation type="submission" date="2019-09" db="EMBL/GenBank/DDBJ databases">
        <title>Complete genome sequence of Mycobacterium avium subsp. hominissuis strain JP-H-1.</title>
        <authorList>
            <person name="Kinoshita Y."/>
            <person name="Niwa H."/>
            <person name="Uchida-Fujii E."/>
            <person name="Nukada T."/>
        </authorList>
    </citation>
    <scope>NUCLEOTIDE SEQUENCE [LARGE SCALE GENOMIC DNA]</scope>
    <source>
        <strain evidence="7 8">JP-H-1</strain>
    </source>
</reference>
<dbReference type="InterPro" id="IPR036271">
    <property type="entry name" value="Tet_transcr_reg_TetR-rel_C_sf"/>
</dbReference>
<keyword evidence="3" id="KW-0804">Transcription</keyword>
<keyword evidence="1" id="KW-0805">Transcription regulation</keyword>
<dbReference type="InterPro" id="IPR001647">
    <property type="entry name" value="HTH_TetR"/>
</dbReference>
<feature type="DNA-binding region" description="H-T-H motif" evidence="4">
    <location>
        <begin position="29"/>
        <end position="48"/>
    </location>
</feature>
<proteinExistence type="predicted"/>
<name>A0AAI8X2Y6_MYCAV</name>
<dbReference type="PANTHER" id="PTHR47506:SF3">
    <property type="entry name" value="HTH-TYPE TRANSCRIPTIONAL REGULATOR LMRA"/>
    <property type="match status" value="1"/>
</dbReference>
<dbReference type="AlphaFoldDB" id="A0AAI8X2Y6"/>
<evidence type="ECO:0000256" key="3">
    <source>
        <dbReference type="ARBA" id="ARBA00023163"/>
    </source>
</evidence>
<evidence type="ECO:0000313" key="8">
    <source>
        <dbReference type="Proteomes" id="UP000327362"/>
    </source>
</evidence>
<feature type="domain" description="HTH tetR-type" evidence="6">
    <location>
        <begin position="6"/>
        <end position="66"/>
    </location>
</feature>
<dbReference type="RefSeq" id="WP_009976908.1">
    <property type="nucleotide sequence ID" value="NZ_AP020326.1"/>
</dbReference>
<evidence type="ECO:0000259" key="6">
    <source>
        <dbReference type="PROSITE" id="PS50977"/>
    </source>
</evidence>
<protein>
    <submittedName>
        <fullName evidence="7">TetR family transcriptional regulator</fullName>
    </submittedName>
</protein>
<dbReference type="PRINTS" id="PR00455">
    <property type="entry name" value="HTHTETR"/>
</dbReference>
<feature type="region of interest" description="Disordered" evidence="5">
    <location>
        <begin position="194"/>
        <end position="225"/>
    </location>
</feature>
<dbReference type="SUPFAM" id="SSF48498">
    <property type="entry name" value="Tetracyclin repressor-like, C-terminal domain"/>
    <property type="match status" value="1"/>
</dbReference>
<feature type="compositionally biased region" description="Polar residues" evidence="5">
    <location>
        <begin position="215"/>
        <end position="225"/>
    </location>
</feature>
<evidence type="ECO:0000256" key="5">
    <source>
        <dbReference type="SAM" id="MobiDB-lite"/>
    </source>
</evidence>
<dbReference type="SUPFAM" id="SSF46689">
    <property type="entry name" value="Homeodomain-like"/>
    <property type="match status" value="1"/>
</dbReference>
<accession>A0AAI8X2Y6</accession>
<gene>
    <name evidence="7" type="ORF">JPH1_26580</name>
</gene>
<dbReference type="Pfam" id="PF16925">
    <property type="entry name" value="TetR_C_13"/>
    <property type="match status" value="1"/>
</dbReference>